<dbReference type="GO" id="GO:0003676">
    <property type="term" value="F:nucleic acid binding"/>
    <property type="evidence" value="ECO:0007669"/>
    <property type="project" value="InterPro"/>
</dbReference>
<dbReference type="InterPro" id="IPR001584">
    <property type="entry name" value="Integrase_cat-core"/>
</dbReference>
<evidence type="ECO:0000313" key="2">
    <source>
        <dbReference type="EMBL" id="SJN22989.1"/>
    </source>
</evidence>
<reference evidence="2 3" key="1">
    <citation type="submission" date="2017-02" db="EMBL/GenBank/DDBJ databases">
        <authorList>
            <person name="Peterson S.W."/>
        </authorList>
    </citation>
    <scope>NUCLEOTIDE SEQUENCE [LARGE SCALE GENOMIC DNA]</scope>
    <source>
        <strain evidence="2 3">2B3F</strain>
    </source>
</reference>
<dbReference type="GO" id="GO:0015074">
    <property type="term" value="P:DNA integration"/>
    <property type="evidence" value="ECO:0007669"/>
    <property type="project" value="InterPro"/>
</dbReference>
<feature type="domain" description="Integrase catalytic" evidence="1">
    <location>
        <begin position="1"/>
        <end position="97"/>
    </location>
</feature>
<gene>
    <name evidence="2" type="ORF">FM125_04390</name>
</gene>
<dbReference type="EMBL" id="FUKP01000028">
    <property type="protein sequence ID" value="SJN22989.1"/>
    <property type="molecule type" value="Genomic_DNA"/>
</dbReference>
<dbReference type="InterPro" id="IPR012337">
    <property type="entry name" value="RNaseH-like_sf"/>
</dbReference>
<sequence length="113" mass="12950">MDRVVTDNGSSDRAADFTATVVSLGGRHHRNRPYTPRHNGKVERCNRLMVDEVLYARPYKSEQARREALAVWVNRYNYHLPHTSCGDAPLTSLTPARVNNVMTSYNWCVMSRI</sequence>
<organism evidence="2 3">
    <name type="scientific">Micrococcus lylae</name>
    <dbReference type="NCBI Taxonomy" id="1273"/>
    <lineage>
        <taxon>Bacteria</taxon>
        <taxon>Bacillati</taxon>
        <taxon>Actinomycetota</taxon>
        <taxon>Actinomycetes</taxon>
        <taxon>Micrococcales</taxon>
        <taxon>Micrococcaceae</taxon>
        <taxon>Micrococcus</taxon>
    </lineage>
</organism>
<evidence type="ECO:0000313" key="3">
    <source>
        <dbReference type="Proteomes" id="UP000196230"/>
    </source>
</evidence>
<dbReference type="InterPro" id="IPR036397">
    <property type="entry name" value="RNaseH_sf"/>
</dbReference>
<proteinExistence type="predicted"/>
<evidence type="ECO:0000259" key="1">
    <source>
        <dbReference type="PROSITE" id="PS50994"/>
    </source>
</evidence>
<dbReference type="Pfam" id="PF13683">
    <property type="entry name" value="rve_3"/>
    <property type="match status" value="1"/>
</dbReference>
<protein>
    <submittedName>
        <fullName evidence="2">Mobile element protein</fullName>
    </submittedName>
</protein>
<dbReference type="PROSITE" id="PS50994">
    <property type="entry name" value="INTEGRASE"/>
    <property type="match status" value="1"/>
</dbReference>
<dbReference type="AlphaFoldDB" id="A0A1R4ITI3"/>
<dbReference type="Gene3D" id="3.30.420.10">
    <property type="entry name" value="Ribonuclease H-like superfamily/Ribonuclease H"/>
    <property type="match status" value="1"/>
</dbReference>
<dbReference type="SUPFAM" id="SSF53098">
    <property type="entry name" value="Ribonuclease H-like"/>
    <property type="match status" value="1"/>
</dbReference>
<name>A0A1R4ITI3_9MICC</name>
<accession>A0A1R4ITI3</accession>
<dbReference type="Proteomes" id="UP000196230">
    <property type="component" value="Unassembled WGS sequence"/>
</dbReference>